<gene>
    <name evidence="3" type="ORF">D5F01_LYC02219</name>
</gene>
<sequence>MAERLQRLKQRRGVVRASTTKLLRNIEEELSQDGARHDRIQELLSMLSVKEENLRELDKEIEEEIPMDELAADMTKTIDYQDHLTLWKSRATRLIEREAAAAGGRISPRRSDGSITPSGTPSRATVTLPKLYINKYDGEISMWQEFWDQFQTAIHENNELSKAEKFTYLKSYLVGPAARAIAGLKITERNYDDAIDMLKERFGRKDLIVSAHMSKLLALTPVKRSSDIVALRRLYDECEVQIRGLEAMGVVSSTYGGLLCPILLQMIPDDLALDYTRKIGTDHELKVKELIAFLQKEVESREHAMHLTKAGSHSKESQSPSQQRYKPEAASGKFRRPSLPSAAMLYASSSQTPPGCIFCDSTSHKSELCTDGNLNVRKEKLKKMGRCFICLGQRHMAKFCKTKGVLCDVCGRRHHPTMCDKGEPSEIQSSAQETTEAVISSIAPHTVKTSTAKPNTVLLQTVTALAEGTRGKRKVRCLMDGGSQRSFILEKQVKALGLPVVRKETLRLHTFGSDPPVTMERNVVKLTLQNICDKEKTLVIEAVETPQVSSAIMQVPGEQIKYQLERRGLASADVSGSTDREQELSVLIGADFYWKMVSGRVERLSDTLVAIETMFGWTVQGPVSMSSMSEASCMKVCTEETMQVSDQLRAFWEIESLGISCKDEERAADKEAQEHFSRSVSYKEGRYEVKLPWRQDKSELPDNLRVAQKRFEGLKRKLKADVTLFKGYNDVIHDYLQQGICEDVPQTKGTAGAGNDNIKYYLPHHAVIREDKATTKLRVVFDASAHENGCPSLNDCLLTGPNLNPELLNVLVRFRLRPIAFMADITKAFLQISIAEEDRDVLRFLWLTGHPDVEDTTLRVLRMTRVVFGVSSSPFLLAATIRNHLERYQTSHTQFTDTLKNSLYVDDFIASSSSVEEAYALTASAKEIMSDASMNLCKWTTNSSELKAKWQQSDFDLAMDPETSGCVLKVLGLVWRPETDDFVFNLQHLMDIFKDRENTKRSVLRSSARLFDPMGFLTPFTIRVKCLFQDMWQKGISWDEELPDDLSQRWQQWCIELLQLHQIIIPRWYGVETLQNSQAQQVLHVFSDASEVAYGAAAYLQGQTAEGEPMTRLIMSKSRVAPIKRLTLPRLELMGALIAARMGNNLLQALKMQPTQIRMWTDSMIVLQWISSSPHRWKQFVANRVMEIQSLTTPETWSHCSGKLNPADLTTRGLSVTRLKEESLWWSGPQFLRSAEEQVFPDERLCEEEIKTELRSSQVTVQLNNVETTFPDSLLKLENYSKLKTVLRVTAWIRRFTHNLRSSEKRKGELTAKELAEAERHWILEAQNQGFQREKGELKTGKDIHRGSRIRDMKPFLDEHELIRLGGRLQHSDMSFSERHPYILPSDHTLSIMLIKRCHDQVMHSGTRDTLMQLRDTYWIPRARQMTKSIIATCTTCKRYRVKAMQQTTAPLPKDRITESPPFETVGVDFAGPLYVKIKKDKMEKTYIALFTCAVTRAVHLELVSDMSTEKFLLAFKRFISRRGLCRIVYSDNARSFKRADRDLGQLWASIKEPELLKYFGEKGITWKYIAERAAWWGGFWERLVRSVKTCLKKVMGRASLSYEEMTSLLAEAEATINSRPLTFVYNEPEEPQPLTPAHFLIGRRITSLPPKPFHFASRTPSSSREELTRRWKYRQRLLTDFWTRWKREYLLELRSAHASKNSHSTPLKEGDLVLIGEDRTPRQIWKTGIVKELFPGRDGLVRACAVRTSDGTILRRPVQLLYPLEF</sequence>
<reference evidence="3 4" key="1">
    <citation type="submission" date="2019-07" db="EMBL/GenBank/DDBJ databases">
        <title>Chromosome genome assembly for large yellow croaker.</title>
        <authorList>
            <person name="Xiao S."/>
        </authorList>
    </citation>
    <scope>NUCLEOTIDE SEQUENCE [LARGE SCALE GENOMIC DNA]</scope>
    <source>
        <strain evidence="3">JMULYC20181020</strain>
        <tissue evidence="3">Muscle</tissue>
    </source>
</reference>
<dbReference type="Pfam" id="PF03564">
    <property type="entry name" value="DUF1759"/>
    <property type="match status" value="1"/>
</dbReference>
<dbReference type="Pfam" id="PF17921">
    <property type="entry name" value="Integrase_H2C2"/>
    <property type="match status" value="1"/>
</dbReference>
<dbReference type="Gene3D" id="1.10.340.70">
    <property type="match status" value="1"/>
</dbReference>
<dbReference type="InterPro" id="IPR041588">
    <property type="entry name" value="Integrase_H2C2"/>
</dbReference>
<dbReference type="PANTHER" id="PTHR47331">
    <property type="entry name" value="PHD-TYPE DOMAIN-CONTAINING PROTEIN"/>
    <property type="match status" value="1"/>
</dbReference>
<dbReference type="InterPro" id="IPR001584">
    <property type="entry name" value="Integrase_cat-core"/>
</dbReference>
<feature type="region of interest" description="Disordered" evidence="1">
    <location>
        <begin position="101"/>
        <end position="122"/>
    </location>
</feature>
<feature type="domain" description="Integrase catalytic" evidence="2">
    <location>
        <begin position="1457"/>
        <end position="1645"/>
    </location>
</feature>
<keyword evidence="4" id="KW-1185">Reference proteome</keyword>
<feature type="region of interest" description="Disordered" evidence="1">
    <location>
        <begin position="304"/>
        <end position="335"/>
    </location>
</feature>
<dbReference type="SUPFAM" id="SSF56672">
    <property type="entry name" value="DNA/RNA polymerases"/>
    <property type="match status" value="1"/>
</dbReference>
<evidence type="ECO:0000313" key="4">
    <source>
        <dbReference type="Proteomes" id="UP000424527"/>
    </source>
</evidence>
<dbReference type="InterPro" id="IPR040676">
    <property type="entry name" value="DUF5641"/>
</dbReference>
<dbReference type="Pfam" id="PF18701">
    <property type="entry name" value="DUF5641"/>
    <property type="match status" value="1"/>
</dbReference>
<dbReference type="SUPFAM" id="SSF53098">
    <property type="entry name" value="Ribonuclease H-like"/>
    <property type="match status" value="1"/>
</dbReference>
<dbReference type="InterPro" id="IPR005312">
    <property type="entry name" value="DUF1759"/>
</dbReference>
<dbReference type="PANTHER" id="PTHR47331:SF5">
    <property type="entry name" value="RIBONUCLEASE H"/>
    <property type="match status" value="1"/>
</dbReference>
<evidence type="ECO:0000259" key="2">
    <source>
        <dbReference type="PROSITE" id="PS50994"/>
    </source>
</evidence>
<dbReference type="EMBL" id="REGW02000002">
    <property type="protein sequence ID" value="KAE8299801.1"/>
    <property type="molecule type" value="Genomic_DNA"/>
</dbReference>
<evidence type="ECO:0000256" key="1">
    <source>
        <dbReference type="SAM" id="MobiDB-lite"/>
    </source>
</evidence>
<dbReference type="Gene3D" id="3.30.420.10">
    <property type="entry name" value="Ribonuclease H-like superfamily/Ribonuclease H"/>
    <property type="match status" value="1"/>
</dbReference>
<name>A0A6G0J8D7_LARCR</name>
<comment type="caution">
    <text evidence="3">The sequence shown here is derived from an EMBL/GenBank/DDBJ whole genome shotgun (WGS) entry which is preliminary data.</text>
</comment>
<dbReference type="GO" id="GO:0015074">
    <property type="term" value="P:DNA integration"/>
    <property type="evidence" value="ECO:0007669"/>
    <property type="project" value="InterPro"/>
</dbReference>
<dbReference type="InterPro" id="IPR036397">
    <property type="entry name" value="RNaseH_sf"/>
</dbReference>
<evidence type="ECO:0000313" key="3">
    <source>
        <dbReference type="EMBL" id="KAE8299801.1"/>
    </source>
</evidence>
<dbReference type="InterPro" id="IPR043502">
    <property type="entry name" value="DNA/RNA_pol_sf"/>
</dbReference>
<dbReference type="Proteomes" id="UP000424527">
    <property type="component" value="Unassembled WGS sequence"/>
</dbReference>
<protein>
    <recommendedName>
        <fullName evidence="2">Integrase catalytic domain-containing protein</fullName>
    </recommendedName>
</protein>
<feature type="compositionally biased region" description="Polar residues" evidence="1">
    <location>
        <begin position="113"/>
        <end position="122"/>
    </location>
</feature>
<dbReference type="InterPro" id="IPR012337">
    <property type="entry name" value="RNaseH-like_sf"/>
</dbReference>
<dbReference type="PROSITE" id="PS50994">
    <property type="entry name" value="INTEGRASE"/>
    <property type="match status" value="1"/>
</dbReference>
<dbReference type="Pfam" id="PF05380">
    <property type="entry name" value="Peptidase_A17"/>
    <property type="match status" value="1"/>
</dbReference>
<organism evidence="3 4">
    <name type="scientific">Larimichthys crocea</name>
    <name type="common">Large yellow croaker</name>
    <name type="synonym">Pseudosciaena crocea</name>
    <dbReference type="NCBI Taxonomy" id="215358"/>
    <lineage>
        <taxon>Eukaryota</taxon>
        <taxon>Metazoa</taxon>
        <taxon>Chordata</taxon>
        <taxon>Craniata</taxon>
        <taxon>Vertebrata</taxon>
        <taxon>Euteleostomi</taxon>
        <taxon>Actinopterygii</taxon>
        <taxon>Neopterygii</taxon>
        <taxon>Teleostei</taxon>
        <taxon>Neoteleostei</taxon>
        <taxon>Acanthomorphata</taxon>
        <taxon>Eupercaria</taxon>
        <taxon>Sciaenidae</taxon>
        <taxon>Larimichthys</taxon>
    </lineage>
</organism>
<proteinExistence type="predicted"/>
<dbReference type="CDD" id="cd01644">
    <property type="entry name" value="RT_pepA17"/>
    <property type="match status" value="1"/>
</dbReference>
<dbReference type="GO" id="GO:0003676">
    <property type="term" value="F:nucleic acid binding"/>
    <property type="evidence" value="ECO:0007669"/>
    <property type="project" value="InterPro"/>
</dbReference>
<dbReference type="InterPro" id="IPR008042">
    <property type="entry name" value="Retrotrans_Pao"/>
</dbReference>
<accession>A0A6G0J8D7</accession>